<accession>A0A8S4S8E6</accession>
<reference evidence="1" key="1">
    <citation type="submission" date="2022-03" db="EMBL/GenBank/DDBJ databases">
        <authorList>
            <person name="Lindestad O."/>
        </authorList>
    </citation>
    <scope>NUCLEOTIDE SEQUENCE</scope>
</reference>
<dbReference type="OrthoDB" id="425681at2759"/>
<comment type="caution">
    <text evidence="1">The sequence shown here is derived from an EMBL/GenBank/DDBJ whole genome shotgun (WGS) entry which is preliminary data.</text>
</comment>
<evidence type="ECO:0000313" key="1">
    <source>
        <dbReference type="EMBL" id="CAH2261355.1"/>
    </source>
</evidence>
<dbReference type="AlphaFoldDB" id="A0A8S4S8E6"/>
<name>A0A8S4S8E6_9NEOP</name>
<proteinExistence type="predicted"/>
<evidence type="ECO:0000313" key="2">
    <source>
        <dbReference type="Proteomes" id="UP000838756"/>
    </source>
</evidence>
<dbReference type="EMBL" id="CAKXAJ010026189">
    <property type="protein sequence ID" value="CAH2261355.1"/>
    <property type="molecule type" value="Genomic_DNA"/>
</dbReference>
<sequence length="99" mass="11261">MTSGESLGATGGMPPMTVYCGTPYRRPMSSSGRQLVEMMMVMRNNKYELLRLIIQEKIAGRRRPSWLKNLRQWFGKSTRSLLRVAASKVQIALMVANLR</sequence>
<gene>
    <name evidence="1" type="primary">jg7878</name>
    <name evidence="1" type="ORF">PAEG_LOCUS23908</name>
</gene>
<organism evidence="1 2">
    <name type="scientific">Pararge aegeria aegeria</name>
    <dbReference type="NCBI Taxonomy" id="348720"/>
    <lineage>
        <taxon>Eukaryota</taxon>
        <taxon>Metazoa</taxon>
        <taxon>Ecdysozoa</taxon>
        <taxon>Arthropoda</taxon>
        <taxon>Hexapoda</taxon>
        <taxon>Insecta</taxon>
        <taxon>Pterygota</taxon>
        <taxon>Neoptera</taxon>
        <taxon>Endopterygota</taxon>
        <taxon>Lepidoptera</taxon>
        <taxon>Glossata</taxon>
        <taxon>Ditrysia</taxon>
        <taxon>Papilionoidea</taxon>
        <taxon>Nymphalidae</taxon>
        <taxon>Satyrinae</taxon>
        <taxon>Satyrini</taxon>
        <taxon>Parargina</taxon>
        <taxon>Pararge</taxon>
    </lineage>
</organism>
<dbReference type="Proteomes" id="UP000838756">
    <property type="component" value="Unassembled WGS sequence"/>
</dbReference>
<protein>
    <submittedName>
        <fullName evidence="1">Jg7878 protein</fullName>
    </submittedName>
</protein>
<keyword evidence="2" id="KW-1185">Reference proteome</keyword>